<feature type="region of interest" description="Disordered" evidence="1">
    <location>
        <begin position="1"/>
        <end position="28"/>
    </location>
</feature>
<dbReference type="AlphaFoldDB" id="A0A7W3IUL2"/>
<keyword evidence="2" id="KW-1133">Transmembrane helix</keyword>
<reference evidence="3 4" key="1">
    <citation type="submission" date="2020-07" db="EMBL/GenBank/DDBJ databases">
        <title>Sequencing the genomes of 1000 actinobacteria strains.</title>
        <authorList>
            <person name="Klenk H.-P."/>
        </authorList>
    </citation>
    <scope>NUCLEOTIDE SEQUENCE [LARGE SCALE GENOMIC DNA]</scope>
    <source>
        <strain evidence="3 4">DSM 100723</strain>
    </source>
</reference>
<evidence type="ECO:0000256" key="1">
    <source>
        <dbReference type="SAM" id="MobiDB-lite"/>
    </source>
</evidence>
<protein>
    <submittedName>
        <fullName evidence="3">F0F1-type ATP synthase assembly protein I</fullName>
    </submittedName>
</protein>
<dbReference type="InterPro" id="IPR032820">
    <property type="entry name" value="ATPase_put"/>
</dbReference>
<dbReference type="Proteomes" id="UP000523079">
    <property type="component" value="Unassembled WGS sequence"/>
</dbReference>
<keyword evidence="2" id="KW-0472">Membrane</keyword>
<evidence type="ECO:0000313" key="3">
    <source>
        <dbReference type="EMBL" id="MBA8795548.1"/>
    </source>
</evidence>
<keyword evidence="2" id="KW-0812">Transmembrane</keyword>
<dbReference type="Pfam" id="PF09527">
    <property type="entry name" value="ATPase_gene1"/>
    <property type="match status" value="1"/>
</dbReference>
<dbReference type="EMBL" id="JACGWT010000005">
    <property type="protein sequence ID" value="MBA8795548.1"/>
    <property type="molecule type" value="Genomic_DNA"/>
</dbReference>
<accession>A0A7W3IUL2</accession>
<feature type="compositionally biased region" description="Basic and acidic residues" evidence="1">
    <location>
        <begin position="12"/>
        <end position="25"/>
    </location>
</feature>
<feature type="transmembrane region" description="Helical" evidence="2">
    <location>
        <begin position="31"/>
        <end position="52"/>
    </location>
</feature>
<sequence length="107" mass="11412">MAISPPGSPTESRADRAHRARRELNRAQTQGLDQASIVLSYLISGVLLWGGAGWLVDHLAGTRHLFTPIGIVIGAGLGCYLIIHRFGALGRRGTPPADPGPPPDRDR</sequence>
<evidence type="ECO:0000313" key="4">
    <source>
        <dbReference type="Proteomes" id="UP000523079"/>
    </source>
</evidence>
<gene>
    <name evidence="3" type="ORF">FHX74_003184</name>
</gene>
<organism evidence="3 4">
    <name type="scientific">Microlunatus kandeliicorticis</name>
    <dbReference type="NCBI Taxonomy" id="1759536"/>
    <lineage>
        <taxon>Bacteria</taxon>
        <taxon>Bacillati</taxon>
        <taxon>Actinomycetota</taxon>
        <taxon>Actinomycetes</taxon>
        <taxon>Propionibacteriales</taxon>
        <taxon>Propionibacteriaceae</taxon>
        <taxon>Microlunatus</taxon>
    </lineage>
</organism>
<name>A0A7W3IUL2_9ACTN</name>
<comment type="caution">
    <text evidence="3">The sequence shown here is derived from an EMBL/GenBank/DDBJ whole genome shotgun (WGS) entry which is preliminary data.</text>
</comment>
<keyword evidence="4" id="KW-1185">Reference proteome</keyword>
<proteinExistence type="predicted"/>
<feature type="transmembrane region" description="Helical" evidence="2">
    <location>
        <begin position="64"/>
        <end position="83"/>
    </location>
</feature>
<evidence type="ECO:0000256" key="2">
    <source>
        <dbReference type="SAM" id="Phobius"/>
    </source>
</evidence>